<feature type="domain" description="CCHC-type" evidence="1">
    <location>
        <begin position="177"/>
        <end position="193"/>
    </location>
</feature>
<keyword evidence="3" id="KW-1185">Reference proteome</keyword>
<reference evidence="2" key="1">
    <citation type="journal article" date="2020" name="Cell">
        <title>Large-Scale Comparative Analyses of Tick Genomes Elucidate Their Genetic Diversity and Vector Capacities.</title>
        <authorList>
            <consortium name="Tick Genome and Microbiome Consortium (TIGMIC)"/>
            <person name="Jia N."/>
            <person name="Wang J."/>
            <person name="Shi W."/>
            <person name="Du L."/>
            <person name="Sun Y."/>
            <person name="Zhan W."/>
            <person name="Jiang J.F."/>
            <person name="Wang Q."/>
            <person name="Zhang B."/>
            <person name="Ji P."/>
            <person name="Bell-Sakyi L."/>
            <person name="Cui X.M."/>
            <person name="Yuan T.T."/>
            <person name="Jiang B.G."/>
            <person name="Yang W.F."/>
            <person name="Lam T.T."/>
            <person name="Chang Q.C."/>
            <person name="Ding S.J."/>
            <person name="Wang X.J."/>
            <person name="Zhu J.G."/>
            <person name="Ruan X.D."/>
            <person name="Zhao L."/>
            <person name="Wei J.T."/>
            <person name="Ye R.Z."/>
            <person name="Que T.C."/>
            <person name="Du C.H."/>
            <person name="Zhou Y.H."/>
            <person name="Cheng J.X."/>
            <person name="Dai P.F."/>
            <person name="Guo W.B."/>
            <person name="Han X.H."/>
            <person name="Huang E.J."/>
            <person name="Li L.F."/>
            <person name="Wei W."/>
            <person name="Gao Y.C."/>
            <person name="Liu J.Z."/>
            <person name="Shao H.Z."/>
            <person name="Wang X."/>
            <person name="Wang C.C."/>
            <person name="Yang T.C."/>
            <person name="Huo Q.B."/>
            <person name="Li W."/>
            <person name="Chen H.Y."/>
            <person name="Chen S.E."/>
            <person name="Zhou L.G."/>
            <person name="Ni X.B."/>
            <person name="Tian J.H."/>
            <person name="Sheng Y."/>
            <person name="Liu T."/>
            <person name="Pan Y.S."/>
            <person name="Xia L.Y."/>
            <person name="Li J."/>
            <person name="Zhao F."/>
            <person name="Cao W.C."/>
        </authorList>
    </citation>
    <scope>NUCLEOTIDE SEQUENCE</scope>
    <source>
        <strain evidence="2">Rsan-2018</strain>
    </source>
</reference>
<protein>
    <recommendedName>
        <fullName evidence="1">CCHC-type domain-containing protein</fullName>
    </recommendedName>
</protein>
<reference evidence="2" key="2">
    <citation type="submission" date="2021-09" db="EMBL/GenBank/DDBJ databases">
        <authorList>
            <person name="Jia N."/>
            <person name="Wang J."/>
            <person name="Shi W."/>
            <person name="Du L."/>
            <person name="Sun Y."/>
            <person name="Zhan W."/>
            <person name="Jiang J."/>
            <person name="Wang Q."/>
            <person name="Zhang B."/>
            <person name="Ji P."/>
            <person name="Sakyi L.B."/>
            <person name="Cui X."/>
            <person name="Yuan T."/>
            <person name="Jiang B."/>
            <person name="Yang W."/>
            <person name="Lam T.T.-Y."/>
            <person name="Chang Q."/>
            <person name="Ding S."/>
            <person name="Wang X."/>
            <person name="Zhu J."/>
            <person name="Ruan X."/>
            <person name="Zhao L."/>
            <person name="Wei J."/>
            <person name="Que T."/>
            <person name="Du C."/>
            <person name="Cheng J."/>
            <person name="Dai P."/>
            <person name="Han X."/>
            <person name="Huang E."/>
            <person name="Gao Y."/>
            <person name="Liu J."/>
            <person name="Shao H."/>
            <person name="Ye R."/>
            <person name="Li L."/>
            <person name="Wei W."/>
            <person name="Wang X."/>
            <person name="Wang C."/>
            <person name="Huo Q."/>
            <person name="Li W."/>
            <person name="Guo W."/>
            <person name="Chen H."/>
            <person name="Chen S."/>
            <person name="Zhou L."/>
            <person name="Zhou L."/>
            <person name="Ni X."/>
            <person name="Tian J."/>
            <person name="Zhou Y."/>
            <person name="Sheng Y."/>
            <person name="Liu T."/>
            <person name="Pan Y."/>
            <person name="Xia L."/>
            <person name="Li J."/>
            <person name="Zhao F."/>
            <person name="Cao W."/>
        </authorList>
    </citation>
    <scope>NUCLEOTIDE SEQUENCE</scope>
    <source>
        <strain evidence="2">Rsan-2018</strain>
        <tissue evidence="2">Larvae</tissue>
    </source>
</reference>
<dbReference type="Proteomes" id="UP000821837">
    <property type="component" value="Unassembled WGS sequence"/>
</dbReference>
<proteinExistence type="predicted"/>
<name>A0A9D4Q6H1_RHISA</name>
<dbReference type="EMBL" id="JABSTV010001248">
    <property type="protein sequence ID" value="KAH7968857.1"/>
    <property type="molecule type" value="Genomic_DNA"/>
</dbReference>
<dbReference type="VEuPathDB" id="VectorBase:RSAN_035687"/>
<dbReference type="GO" id="GO:0008270">
    <property type="term" value="F:zinc ion binding"/>
    <property type="evidence" value="ECO:0007669"/>
    <property type="project" value="InterPro"/>
</dbReference>
<dbReference type="InterPro" id="IPR001878">
    <property type="entry name" value="Znf_CCHC"/>
</dbReference>
<gene>
    <name evidence="2" type="ORF">HPB52_011954</name>
</gene>
<comment type="caution">
    <text evidence="2">The sequence shown here is derived from an EMBL/GenBank/DDBJ whole genome shotgun (WGS) entry which is preliminary data.</text>
</comment>
<evidence type="ECO:0000313" key="3">
    <source>
        <dbReference type="Proteomes" id="UP000821837"/>
    </source>
</evidence>
<dbReference type="VEuPathDB" id="VectorBase:RSAN_045344"/>
<evidence type="ECO:0000313" key="2">
    <source>
        <dbReference type="EMBL" id="KAH7968857.1"/>
    </source>
</evidence>
<dbReference type="AlphaFoldDB" id="A0A9D4Q6H1"/>
<organism evidence="2 3">
    <name type="scientific">Rhipicephalus sanguineus</name>
    <name type="common">Brown dog tick</name>
    <name type="synonym">Ixodes sanguineus</name>
    <dbReference type="NCBI Taxonomy" id="34632"/>
    <lineage>
        <taxon>Eukaryota</taxon>
        <taxon>Metazoa</taxon>
        <taxon>Ecdysozoa</taxon>
        <taxon>Arthropoda</taxon>
        <taxon>Chelicerata</taxon>
        <taxon>Arachnida</taxon>
        <taxon>Acari</taxon>
        <taxon>Parasitiformes</taxon>
        <taxon>Ixodida</taxon>
        <taxon>Ixodoidea</taxon>
        <taxon>Ixodidae</taxon>
        <taxon>Rhipicephalinae</taxon>
        <taxon>Rhipicephalus</taxon>
        <taxon>Rhipicephalus</taxon>
    </lineage>
</organism>
<dbReference type="GO" id="GO:0003676">
    <property type="term" value="F:nucleic acid binding"/>
    <property type="evidence" value="ECO:0007669"/>
    <property type="project" value="InterPro"/>
</dbReference>
<evidence type="ECO:0000259" key="1">
    <source>
        <dbReference type="SMART" id="SM00343"/>
    </source>
</evidence>
<dbReference type="SMART" id="SM00343">
    <property type="entry name" value="ZnF_C2HC"/>
    <property type="match status" value="2"/>
</dbReference>
<feature type="domain" description="CCHC-type" evidence="1">
    <location>
        <begin position="145"/>
        <end position="161"/>
    </location>
</feature>
<accession>A0A9D4Q6H1</accession>
<sequence length="609" mass="67928">MANSEQLRKKRGALRAGVTRALTLLTDLLQQPDPDASQISGHMDYLKDKETALSQLDDVVLATTDEENLDQEVGTAQEYNEKILYAVSRAKFWLQELEIREEGRQLSRRALQDEPRTHMPEKIYGAEPIPSASALTGSTLPVTPACPLCQSKDHMIAFCDANLSAEEKRARLQYANCCFLCGTRNHIARLCRKSINLSALFVSSSETSAADLDVPSMWCLDAIGIDEAHSRTLEGSHHLFGSELGISKRNKNHPVDNAVTSGRKARISTLILDARVVVIGGRIGVTPHLRNLSQIGYFLCEHHDEDRILEILHAEYIFIKHVKNALHAMRVGPKDGKGEQALPKAKRAARRNSCAVCRLRKPVQERFDRTTQMERKGRNSSFDGNVNAMEDNLAQVNDLGHVPLFELLPISGEDTSVVSLDEPNEASTLLVSTLGLEGTCMELLQQSFPKTTEGISQRKRMPLEELESVEKMFDSVNQPFLILPKLTEPGNCQVLPNKNCEIGMDTNVVHVYENENAVAEKAMNSSYVSLPQLINDLNNIGLMITDRPLKSSRCHWHSWKSIRPRRRLESKLDELQQLISSEFLLGSRHISVPQRASASGLANALPLQR</sequence>